<dbReference type="EC" id="3.5.2.10" evidence="6"/>
<dbReference type="GO" id="GO:0047789">
    <property type="term" value="F:creatininase activity"/>
    <property type="evidence" value="ECO:0007669"/>
    <property type="project" value="UniProtKB-UniRule"/>
</dbReference>
<dbReference type="Gene3D" id="3.40.50.10310">
    <property type="entry name" value="Creatininase"/>
    <property type="match status" value="1"/>
</dbReference>
<gene>
    <name evidence="7" type="ORF">SAMN04490187_4029</name>
</gene>
<protein>
    <recommendedName>
        <fullName evidence="6">Creatininase</fullName>
        <ecNumber evidence="6">3.5.2.10</ecNumber>
    </recommendedName>
</protein>
<dbReference type="PANTHER" id="PTHR35005">
    <property type="entry name" value="3-DEHYDRO-SCYLLO-INOSOSE HYDROLASE"/>
    <property type="match status" value="1"/>
</dbReference>
<keyword evidence="3 7" id="KW-0378">Hydrolase</keyword>
<keyword evidence="8" id="KW-1185">Reference proteome</keyword>
<organism evidence="7 8">
    <name type="scientific">Pseudomonas jessenii</name>
    <dbReference type="NCBI Taxonomy" id="77298"/>
    <lineage>
        <taxon>Bacteria</taxon>
        <taxon>Pseudomonadati</taxon>
        <taxon>Pseudomonadota</taxon>
        <taxon>Gammaproteobacteria</taxon>
        <taxon>Pseudomonadales</taxon>
        <taxon>Pseudomonadaceae</taxon>
        <taxon>Pseudomonas</taxon>
    </lineage>
</organism>
<dbReference type="GO" id="GO:0006601">
    <property type="term" value="P:creatine biosynthetic process"/>
    <property type="evidence" value="ECO:0007669"/>
    <property type="project" value="UniProtKB-UniRule"/>
</dbReference>
<evidence type="ECO:0000256" key="5">
    <source>
        <dbReference type="ARBA" id="ARBA00024029"/>
    </source>
</evidence>
<dbReference type="GO" id="GO:0016811">
    <property type="term" value="F:hydrolase activity, acting on carbon-nitrogen (but not peptide) bonds, in linear amides"/>
    <property type="evidence" value="ECO:0007669"/>
    <property type="project" value="TreeGrafter"/>
</dbReference>
<dbReference type="GO" id="GO:0006602">
    <property type="term" value="P:creatinine catabolic process"/>
    <property type="evidence" value="ECO:0007669"/>
    <property type="project" value="InterPro"/>
</dbReference>
<evidence type="ECO:0000256" key="6">
    <source>
        <dbReference type="NCBIfam" id="TIGR04448"/>
    </source>
</evidence>
<proteinExistence type="inferred from homology"/>
<evidence type="ECO:0000256" key="1">
    <source>
        <dbReference type="ARBA" id="ARBA00001947"/>
    </source>
</evidence>
<dbReference type="EMBL" id="FNTC01000002">
    <property type="protein sequence ID" value="SEC34602.1"/>
    <property type="molecule type" value="Genomic_DNA"/>
</dbReference>
<dbReference type="InterPro" id="IPR003785">
    <property type="entry name" value="Creatininase/forma_Hydrolase"/>
</dbReference>
<dbReference type="InterPro" id="IPR024087">
    <property type="entry name" value="Creatininase-like_sf"/>
</dbReference>
<reference evidence="8" key="1">
    <citation type="submission" date="2016-10" db="EMBL/GenBank/DDBJ databases">
        <authorList>
            <person name="Varghese N."/>
            <person name="Submissions S."/>
        </authorList>
    </citation>
    <scope>NUCLEOTIDE SEQUENCE [LARGE SCALE GENOMIC DNA]</scope>
    <source>
        <strain evidence="8">BS3660</strain>
    </source>
</reference>
<dbReference type="SUPFAM" id="SSF102215">
    <property type="entry name" value="Creatininase"/>
    <property type="match status" value="1"/>
</dbReference>
<name>A0A231GRA4_PSEJE</name>
<accession>A0A231GRA4</accession>
<evidence type="ECO:0000313" key="8">
    <source>
        <dbReference type="Proteomes" id="UP000198542"/>
    </source>
</evidence>
<evidence type="ECO:0000313" key="7">
    <source>
        <dbReference type="EMBL" id="SEC34602.1"/>
    </source>
</evidence>
<dbReference type="NCBIfam" id="TIGR04448">
    <property type="entry name" value="creatininase"/>
    <property type="match status" value="1"/>
</dbReference>
<dbReference type="RefSeq" id="WP_090455228.1">
    <property type="nucleotide sequence ID" value="NZ_FNTC01000002.1"/>
</dbReference>
<comment type="cofactor">
    <cofactor evidence="1">
        <name>Zn(2+)</name>
        <dbReference type="ChEBI" id="CHEBI:29105"/>
    </cofactor>
</comment>
<dbReference type="Pfam" id="PF02633">
    <property type="entry name" value="Creatininase"/>
    <property type="match status" value="1"/>
</dbReference>
<dbReference type="InterPro" id="IPR031034">
    <property type="entry name" value="Creatininase"/>
</dbReference>
<dbReference type="AlphaFoldDB" id="A0A231GRA4"/>
<dbReference type="GO" id="GO:0009231">
    <property type="term" value="P:riboflavin biosynthetic process"/>
    <property type="evidence" value="ECO:0007669"/>
    <property type="project" value="TreeGrafter"/>
</dbReference>
<keyword evidence="4" id="KW-0862">Zinc</keyword>
<comment type="similarity">
    <text evidence="5">Belongs to the creatininase superfamily.</text>
</comment>
<evidence type="ECO:0000256" key="3">
    <source>
        <dbReference type="ARBA" id="ARBA00022801"/>
    </source>
</evidence>
<dbReference type="PANTHER" id="PTHR35005:SF1">
    <property type="entry name" value="2-AMINO-5-FORMYLAMINO-6-RIBOSYLAMINOPYRIMIDIN-4(3H)-ONE 5'-MONOPHOSPHATE DEFORMYLASE"/>
    <property type="match status" value="1"/>
</dbReference>
<dbReference type="GO" id="GO:0046872">
    <property type="term" value="F:metal ion binding"/>
    <property type="evidence" value="ECO:0007669"/>
    <property type="project" value="UniProtKB-KW"/>
</dbReference>
<evidence type="ECO:0000256" key="4">
    <source>
        <dbReference type="ARBA" id="ARBA00022833"/>
    </source>
</evidence>
<sequence length="268" mass="29449">MNNVRMDNISWVDYEHRVQSGSVVFLPIGATEQHGPHLPLGTDALLASAISEDVAREIDGIVAPALSYGYKSQPKCGGGQHFCGTTSVDGATLIAMVRDAVREFHRHGVTRLVLVIGHYENQWFVTEGIELAMRDIGPNAGLEVMRLEHWEFVKSQTLDRIFPDGFPGIALEHAAVIETSMMLHYYPQLVFLDQIPDHGPAQFPVYDMYPARTEWVPASGVLSSALDSSADKGRWLVDDVISGIAKAVRFEFGLDSIQGQATFNVATP</sequence>
<keyword evidence="2" id="KW-0479">Metal-binding</keyword>
<evidence type="ECO:0000256" key="2">
    <source>
        <dbReference type="ARBA" id="ARBA00022723"/>
    </source>
</evidence>
<dbReference type="Proteomes" id="UP000198542">
    <property type="component" value="Unassembled WGS sequence"/>
</dbReference>